<gene>
    <name evidence="5" type="ORF">PAESOLCIP111_06716</name>
</gene>
<dbReference type="PANTHER" id="PTHR43806">
    <property type="entry name" value="PEPTIDASE S8"/>
    <property type="match status" value="1"/>
</dbReference>
<evidence type="ECO:0000256" key="1">
    <source>
        <dbReference type="ARBA" id="ARBA00022670"/>
    </source>
</evidence>
<sequence length="796" mass="90155">MEERGNGSQRNLPIRVFEKRQQVDERLTEGGGNDQPPKWVLQGEELQIRSKLLQTNVSSVKENIERKLTKFSYIPAVIKAKISDQALAKSHRSDFVQFFNTLKQDKIIGFSENHELLIRIDKLAQLSEITQKLNKFEGNAKIISSIESIDTFDPIIELSPVGPEKEVSVYRIQLFDYKDTLLNKKIFEAFKQLLSNNNHFRLVKSVKYTDNVEMHRVIVDSAEALEELEDFQAIMAIEPMPRMEVVEDDFFDGSTTQIPLPISDISYPIVGVLDSGIADVLKPWVVGNRYTNYPLDRLNSDHGSFVSGIIGFGDLFEGQSYTGVNGCHFVDCAIFPDRNKETLYEDDLIDNVREAIEKYSDRIKIWNMSIGMGYEVKHFEFSKLGMALDNIQDENDVLIIKSAGNCRNFLSGNPNGRIAGGADSVRALTVGSIAHSEFPTDIARKNHLSPFSRIGPGPASIIKPDLVHYGGNAGFHNNNPSYNGVSSILSDGRKAVKVGTSFSTPRISSIAADLNHKMKEDFDPILLKCLILHSCKYPIEVTASINDKLNELGFGVPKAANEILFNDPYEITLILRDTLHKGDFIEILDFPFPQSLVDQSGHYNGQIFVTMVNHPILENGQASEYCQSNLEVKLGTYDQKKQRDITKRTIRNEIGRDGGHNLLRASIYSKKKAQGAHKTFSNTEKMLVQYGDKFYPNKKYVLDLSELTPGNKKYIKSPKSWYLKVEGLYRDFIERTAERSRMPLSQEFCVIITIRDPQRKTPVYTDVTRLLDNFNFIHRNIQVEQNIQIRGDLSSE</sequence>
<evidence type="ECO:0000313" key="6">
    <source>
        <dbReference type="Proteomes" id="UP000693672"/>
    </source>
</evidence>
<name>A0A916KAR1_9BACL</name>
<evidence type="ECO:0000313" key="5">
    <source>
        <dbReference type="EMBL" id="CAG7653169.1"/>
    </source>
</evidence>
<evidence type="ECO:0000259" key="4">
    <source>
        <dbReference type="Pfam" id="PF00082"/>
    </source>
</evidence>
<dbReference type="GO" id="GO:0006508">
    <property type="term" value="P:proteolysis"/>
    <property type="evidence" value="ECO:0007669"/>
    <property type="project" value="UniProtKB-KW"/>
</dbReference>
<reference evidence="5" key="1">
    <citation type="submission" date="2021-06" db="EMBL/GenBank/DDBJ databases">
        <authorList>
            <person name="Criscuolo A."/>
        </authorList>
    </citation>
    <scope>NUCLEOTIDE SEQUENCE</scope>
    <source>
        <strain evidence="5">CIP111600</strain>
    </source>
</reference>
<dbReference type="Proteomes" id="UP000693672">
    <property type="component" value="Unassembled WGS sequence"/>
</dbReference>
<protein>
    <recommendedName>
        <fullName evidence="4">Peptidase S8/S53 domain-containing protein</fullName>
    </recommendedName>
</protein>
<feature type="domain" description="Peptidase S8/S53" evidence="4">
    <location>
        <begin position="269"/>
        <end position="535"/>
    </location>
</feature>
<dbReference type="GO" id="GO:0004252">
    <property type="term" value="F:serine-type endopeptidase activity"/>
    <property type="evidence" value="ECO:0007669"/>
    <property type="project" value="TreeGrafter"/>
</dbReference>
<proteinExistence type="predicted"/>
<accession>A0A916KAR1</accession>
<dbReference type="Pfam" id="PF00082">
    <property type="entry name" value="Peptidase_S8"/>
    <property type="match status" value="1"/>
</dbReference>
<dbReference type="AlphaFoldDB" id="A0A916KAR1"/>
<dbReference type="RefSeq" id="WP_218096356.1">
    <property type="nucleotide sequence ID" value="NZ_CAJVAS010000089.1"/>
</dbReference>
<comment type="caution">
    <text evidence="5">The sequence shown here is derived from an EMBL/GenBank/DDBJ whole genome shotgun (WGS) entry which is preliminary data.</text>
</comment>
<keyword evidence="3" id="KW-0720">Serine protease</keyword>
<keyword evidence="6" id="KW-1185">Reference proteome</keyword>
<dbReference type="InterPro" id="IPR050131">
    <property type="entry name" value="Peptidase_S8_subtilisin-like"/>
</dbReference>
<organism evidence="5 6">
    <name type="scientific">Paenibacillus solanacearum</name>
    <dbReference type="NCBI Taxonomy" id="2048548"/>
    <lineage>
        <taxon>Bacteria</taxon>
        <taxon>Bacillati</taxon>
        <taxon>Bacillota</taxon>
        <taxon>Bacilli</taxon>
        <taxon>Bacillales</taxon>
        <taxon>Paenibacillaceae</taxon>
        <taxon>Paenibacillus</taxon>
    </lineage>
</organism>
<evidence type="ECO:0000256" key="3">
    <source>
        <dbReference type="ARBA" id="ARBA00022825"/>
    </source>
</evidence>
<dbReference type="InterPro" id="IPR000209">
    <property type="entry name" value="Peptidase_S8/S53_dom"/>
</dbReference>
<keyword evidence="1" id="KW-0645">Protease</keyword>
<dbReference type="CDD" id="cd04847">
    <property type="entry name" value="Peptidases_S8_Subtilisin_like_2"/>
    <property type="match status" value="1"/>
</dbReference>
<dbReference type="EMBL" id="CAJVAS010000089">
    <property type="protein sequence ID" value="CAG7653169.1"/>
    <property type="molecule type" value="Genomic_DNA"/>
</dbReference>
<evidence type="ECO:0000256" key="2">
    <source>
        <dbReference type="ARBA" id="ARBA00022801"/>
    </source>
</evidence>
<keyword evidence="2" id="KW-0378">Hydrolase</keyword>
<dbReference type="PANTHER" id="PTHR43806:SF11">
    <property type="entry name" value="CEREVISIN-RELATED"/>
    <property type="match status" value="1"/>
</dbReference>
<dbReference type="InterPro" id="IPR034074">
    <property type="entry name" value="Y4bN_pept_dom"/>
</dbReference>